<dbReference type="Proteomes" id="UP001592530">
    <property type="component" value="Unassembled WGS sequence"/>
</dbReference>
<dbReference type="PRINTS" id="PR00502">
    <property type="entry name" value="NUDIXFAMILY"/>
</dbReference>
<dbReference type="InterPro" id="IPR000086">
    <property type="entry name" value="NUDIX_hydrolase_dom"/>
</dbReference>
<proteinExistence type="inferred from homology"/>
<evidence type="ECO:0000256" key="2">
    <source>
        <dbReference type="ARBA" id="ARBA00005582"/>
    </source>
</evidence>
<evidence type="ECO:0000256" key="3">
    <source>
        <dbReference type="ARBA" id="ARBA00022801"/>
    </source>
</evidence>
<evidence type="ECO:0000313" key="7">
    <source>
        <dbReference type="EMBL" id="MFC1436062.1"/>
    </source>
</evidence>
<comment type="similarity">
    <text evidence="2 5">Belongs to the Nudix hydrolase family.</text>
</comment>
<dbReference type="SUPFAM" id="SSF55811">
    <property type="entry name" value="Nudix"/>
    <property type="match status" value="1"/>
</dbReference>
<dbReference type="InterPro" id="IPR015797">
    <property type="entry name" value="NUDIX_hydrolase-like_dom_sf"/>
</dbReference>
<evidence type="ECO:0000256" key="4">
    <source>
        <dbReference type="ARBA" id="ARBA00022842"/>
    </source>
</evidence>
<keyword evidence="3 5" id="KW-0378">Hydrolase</keyword>
<accession>A0ABV6XCP6</accession>
<dbReference type="Pfam" id="PF00293">
    <property type="entry name" value="NUDIX"/>
    <property type="match status" value="1"/>
</dbReference>
<dbReference type="PANTHER" id="PTHR43046">
    <property type="entry name" value="GDP-MANNOSE MANNOSYL HYDROLASE"/>
    <property type="match status" value="1"/>
</dbReference>
<evidence type="ECO:0000313" key="8">
    <source>
        <dbReference type="Proteomes" id="UP001592530"/>
    </source>
</evidence>
<dbReference type="PROSITE" id="PS51462">
    <property type="entry name" value="NUDIX"/>
    <property type="match status" value="1"/>
</dbReference>
<gene>
    <name evidence="7" type="ORF">ACEZDB_36055</name>
</gene>
<dbReference type="PANTHER" id="PTHR43046:SF12">
    <property type="entry name" value="GDP-MANNOSE MANNOSYL HYDROLASE"/>
    <property type="match status" value="1"/>
</dbReference>
<evidence type="ECO:0000256" key="1">
    <source>
        <dbReference type="ARBA" id="ARBA00001946"/>
    </source>
</evidence>
<dbReference type="InterPro" id="IPR020084">
    <property type="entry name" value="NUDIX_hydrolase_CS"/>
</dbReference>
<evidence type="ECO:0000259" key="6">
    <source>
        <dbReference type="PROSITE" id="PS51462"/>
    </source>
</evidence>
<keyword evidence="4" id="KW-0460">Magnesium</keyword>
<comment type="caution">
    <text evidence="7">The sequence shown here is derived from an EMBL/GenBank/DDBJ whole genome shotgun (WGS) entry which is preliminary data.</text>
</comment>
<name>A0ABV6XCP6_9ACTN</name>
<comment type="cofactor">
    <cofactor evidence="1">
        <name>Mg(2+)</name>
        <dbReference type="ChEBI" id="CHEBI:18420"/>
    </cofactor>
</comment>
<evidence type="ECO:0000256" key="5">
    <source>
        <dbReference type="RuleBase" id="RU003476"/>
    </source>
</evidence>
<sequence>MSDAVPLDLEAYDRALPRKRMAAGVLFLDAGGRVLLVDPVYKETWDIPGGVVDADEAPGQAAVREVREELGLTLPLGPLLVVDWIPPSAGSSISVASEGLMMVFDGGILAADRVAAIVLQRAELRGWAFVGADQLHEFLHDRLTRRIRAALRARHAGTALYLENGFESGPA</sequence>
<reference evidence="7 8" key="1">
    <citation type="submission" date="2024-09" db="EMBL/GenBank/DDBJ databases">
        <authorList>
            <person name="Lee S.D."/>
        </authorList>
    </citation>
    <scope>NUCLEOTIDE SEQUENCE [LARGE SCALE GENOMIC DNA]</scope>
    <source>
        <strain evidence="7 8">N1-3</strain>
    </source>
</reference>
<dbReference type="RefSeq" id="WP_380559509.1">
    <property type="nucleotide sequence ID" value="NZ_JBHEZY010000024.1"/>
</dbReference>
<dbReference type="Gene3D" id="3.90.79.10">
    <property type="entry name" value="Nucleoside Triphosphate Pyrophosphohydrolase"/>
    <property type="match status" value="1"/>
</dbReference>
<protein>
    <submittedName>
        <fullName evidence="7">NUDIX domain-containing protein</fullName>
    </submittedName>
</protein>
<dbReference type="PROSITE" id="PS00893">
    <property type="entry name" value="NUDIX_BOX"/>
    <property type="match status" value="1"/>
</dbReference>
<dbReference type="CDD" id="cd18876">
    <property type="entry name" value="NUDIX_Hydrolase"/>
    <property type="match status" value="1"/>
</dbReference>
<dbReference type="InterPro" id="IPR020476">
    <property type="entry name" value="Nudix_hydrolase"/>
</dbReference>
<dbReference type="EMBL" id="JBHEZY010000024">
    <property type="protein sequence ID" value="MFC1436062.1"/>
    <property type="molecule type" value="Genomic_DNA"/>
</dbReference>
<organism evidence="7 8">
    <name type="scientific">Streptacidiphilus alkalitolerans</name>
    <dbReference type="NCBI Taxonomy" id="3342712"/>
    <lineage>
        <taxon>Bacteria</taxon>
        <taxon>Bacillati</taxon>
        <taxon>Actinomycetota</taxon>
        <taxon>Actinomycetes</taxon>
        <taxon>Kitasatosporales</taxon>
        <taxon>Streptomycetaceae</taxon>
        <taxon>Streptacidiphilus</taxon>
    </lineage>
</organism>
<feature type="domain" description="Nudix hydrolase" evidence="6">
    <location>
        <begin position="17"/>
        <end position="152"/>
    </location>
</feature>